<feature type="chain" id="PRO_5046789263" description="Lipid/polyisoprenoid-binding YceI-like domain-containing protein" evidence="1">
    <location>
        <begin position="24"/>
        <end position="197"/>
    </location>
</feature>
<proteinExistence type="predicted"/>
<dbReference type="Pfam" id="PF04264">
    <property type="entry name" value="YceI"/>
    <property type="match status" value="1"/>
</dbReference>
<gene>
    <name evidence="3" type="ORF">SADO_04245</name>
</gene>
<feature type="signal peptide" evidence="1">
    <location>
        <begin position="1"/>
        <end position="23"/>
    </location>
</feature>
<accession>A0ABV2AXR3</accession>
<dbReference type="SMART" id="SM00867">
    <property type="entry name" value="YceI"/>
    <property type="match status" value="1"/>
</dbReference>
<evidence type="ECO:0000313" key="3">
    <source>
        <dbReference type="EMBL" id="MES1928438.1"/>
    </source>
</evidence>
<reference evidence="3 4" key="1">
    <citation type="submission" date="2013-03" db="EMBL/GenBank/DDBJ databases">
        <title>Salinisphaera dokdonensis CL-ES53 Genome Sequencing.</title>
        <authorList>
            <person name="Li C."/>
            <person name="Lai Q."/>
            <person name="Shao Z."/>
        </authorList>
    </citation>
    <scope>NUCLEOTIDE SEQUENCE [LARGE SCALE GENOMIC DNA]</scope>
    <source>
        <strain evidence="3 4">CL-ES53</strain>
    </source>
</reference>
<dbReference type="InterPro" id="IPR036761">
    <property type="entry name" value="TTHA0802/YceI-like_sf"/>
</dbReference>
<evidence type="ECO:0000256" key="1">
    <source>
        <dbReference type="SAM" id="SignalP"/>
    </source>
</evidence>
<dbReference type="PANTHER" id="PTHR34406">
    <property type="entry name" value="PROTEIN YCEI"/>
    <property type="match status" value="1"/>
</dbReference>
<keyword evidence="1" id="KW-0732">Signal</keyword>
<feature type="domain" description="Lipid/polyisoprenoid-binding YceI-like" evidence="2">
    <location>
        <begin position="26"/>
        <end position="191"/>
    </location>
</feature>
<keyword evidence="4" id="KW-1185">Reference proteome</keyword>
<dbReference type="EMBL" id="APND01000001">
    <property type="protein sequence ID" value="MES1928438.1"/>
    <property type="molecule type" value="Genomic_DNA"/>
</dbReference>
<sequence length="197" mass="21424">MNKILLGLASASLLAGTASVASAAETYTIDPSHTYGNFEIGHMGLSTMHGRIDVTGGEIVMDREGDTSRVEVTMDPATVDTGHDKRDEHLRNKKGFFEVDKYPEMRFVSKSVSFDGDDEATVEGELTLHGVTKPVTLEVDDIVCMANPMDDKKYTCGFSAEAEIKRSDFGMDAFIPLVADEVEIQIEAEANRPNDAA</sequence>
<protein>
    <recommendedName>
        <fullName evidence="2">Lipid/polyisoprenoid-binding YceI-like domain-containing protein</fullName>
    </recommendedName>
</protein>
<comment type="caution">
    <text evidence="3">The sequence shown here is derived from an EMBL/GenBank/DDBJ whole genome shotgun (WGS) entry which is preliminary data.</text>
</comment>
<dbReference type="Proteomes" id="UP001460888">
    <property type="component" value="Unassembled WGS sequence"/>
</dbReference>
<dbReference type="RefSeq" id="WP_353109513.1">
    <property type="nucleotide sequence ID" value="NZ_APND01000001.1"/>
</dbReference>
<organism evidence="3 4">
    <name type="scientific">Salinisphaera dokdonensis CL-ES53</name>
    <dbReference type="NCBI Taxonomy" id="1304272"/>
    <lineage>
        <taxon>Bacteria</taxon>
        <taxon>Pseudomonadati</taxon>
        <taxon>Pseudomonadota</taxon>
        <taxon>Gammaproteobacteria</taxon>
        <taxon>Salinisphaerales</taxon>
        <taxon>Salinisphaeraceae</taxon>
        <taxon>Salinisphaera</taxon>
    </lineage>
</organism>
<dbReference type="InterPro" id="IPR007372">
    <property type="entry name" value="Lipid/polyisoprenoid-bd_YceI"/>
</dbReference>
<evidence type="ECO:0000259" key="2">
    <source>
        <dbReference type="SMART" id="SM00867"/>
    </source>
</evidence>
<dbReference type="Gene3D" id="2.40.128.110">
    <property type="entry name" value="Lipid/polyisoprenoid-binding, YceI-like"/>
    <property type="match status" value="1"/>
</dbReference>
<name>A0ABV2AXR3_9GAMM</name>
<dbReference type="SUPFAM" id="SSF101874">
    <property type="entry name" value="YceI-like"/>
    <property type="match status" value="1"/>
</dbReference>
<dbReference type="PANTHER" id="PTHR34406:SF1">
    <property type="entry name" value="PROTEIN YCEI"/>
    <property type="match status" value="1"/>
</dbReference>
<evidence type="ECO:0000313" key="4">
    <source>
        <dbReference type="Proteomes" id="UP001460888"/>
    </source>
</evidence>